<feature type="domain" description="Cysteine-rich" evidence="6">
    <location>
        <begin position="2"/>
        <end position="48"/>
    </location>
</feature>
<keyword evidence="2" id="KW-0479">Metal-binding</keyword>
<dbReference type="PANTHER" id="PTHR32479">
    <property type="entry name" value="GLYCOLATE OXIDASE IRON-SULFUR SUBUNIT"/>
    <property type="match status" value="1"/>
</dbReference>
<dbReference type="GO" id="GO:0046872">
    <property type="term" value="F:metal ion binding"/>
    <property type="evidence" value="ECO:0007669"/>
    <property type="project" value="UniProtKB-KW"/>
</dbReference>
<dbReference type="Pfam" id="PF02754">
    <property type="entry name" value="CCG"/>
    <property type="match status" value="1"/>
</dbReference>
<keyword evidence="1" id="KW-0004">4Fe-4S</keyword>
<dbReference type="PANTHER" id="PTHR32479:SF20">
    <property type="entry name" value="GLYCOLATE OXIDASE IRON-SULFUR SUBUNIT"/>
    <property type="match status" value="1"/>
</dbReference>
<evidence type="ECO:0000313" key="7">
    <source>
        <dbReference type="EMBL" id="VAW38186.1"/>
    </source>
</evidence>
<gene>
    <name evidence="7" type="ORF">MNBD_DELTA02-167</name>
</gene>
<dbReference type="EMBL" id="UOEZ01000066">
    <property type="protein sequence ID" value="VAW38186.1"/>
    <property type="molecule type" value="Genomic_DNA"/>
</dbReference>
<reference evidence="7" key="1">
    <citation type="submission" date="2018-06" db="EMBL/GenBank/DDBJ databases">
        <authorList>
            <person name="Zhirakovskaya E."/>
        </authorList>
    </citation>
    <scope>NUCLEOTIDE SEQUENCE</scope>
</reference>
<organism evidence="7">
    <name type="scientific">hydrothermal vent metagenome</name>
    <dbReference type="NCBI Taxonomy" id="652676"/>
    <lineage>
        <taxon>unclassified sequences</taxon>
        <taxon>metagenomes</taxon>
        <taxon>ecological metagenomes</taxon>
    </lineage>
</organism>
<evidence type="ECO:0000256" key="2">
    <source>
        <dbReference type="ARBA" id="ARBA00022723"/>
    </source>
</evidence>
<evidence type="ECO:0000256" key="5">
    <source>
        <dbReference type="ARBA" id="ARBA00023014"/>
    </source>
</evidence>
<name>A0A3B0W0T4_9ZZZZ</name>
<keyword evidence="4" id="KW-0408">Iron</keyword>
<dbReference type="GO" id="GO:0016491">
    <property type="term" value="F:oxidoreductase activity"/>
    <property type="evidence" value="ECO:0007669"/>
    <property type="project" value="UniProtKB-ARBA"/>
</dbReference>
<feature type="non-terminal residue" evidence="7">
    <location>
        <position position="1"/>
    </location>
</feature>
<evidence type="ECO:0000256" key="1">
    <source>
        <dbReference type="ARBA" id="ARBA00022485"/>
    </source>
</evidence>
<sequence>RCCGLGGGLAFSNYDLSIEIARVKAEGVRGSGADIVATACPGCIIQLKDALHHYDVDAMVVHVVELL</sequence>
<proteinExistence type="predicted"/>
<dbReference type="GO" id="GO:0051539">
    <property type="term" value="F:4 iron, 4 sulfur cluster binding"/>
    <property type="evidence" value="ECO:0007669"/>
    <property type="project" value="UniProtKB-KW"/>
</dbReference>
<evidence type="ECO:0000256" key="3">
    <source>
        <dbReference type="ARBA" id="ARBA00022737"/>
    </source>
</evidence>
<accession>A0A3B0W0T4</accession>
<dbReference type="InterPro" id="IPR004017">
    <property type="entry name" value="Cys_rich_dom"/>
</dbReference>
<evidence type="ECO:0000259" key="6">
    <source>
        <dbReference type="Pfam" id="PF02754"/>
    </source>
</evidence>
<keyword evidence="5" id="KW-0411">Iron-sulfur</keyword>
<keyword evidence="3" id="KW-0677">Repeat</keyword>
<evidence type="ECO:0000256" key="4">
    <source>
        <dbReference type="ARBA" id="ARBA00023004"/>
    </source>
</evidence>
<protein>
    <recommendedName>
        <fullName evidence="6">Cysteine-rich domain-containing protein</fullName>
    </recommendedName>
</protein>
<dbReference type="AlphaFoldDB" id="A0A3B0W0T4"/>